<dbReference type="AlphaFoldDB" id="A0A9W6WN84"/>
<evidence type="ECO:0000313" key="2">
    <source>
        <dbReference type="Proteomes" id="UP001165083"/>
    </source>
</evidence>
<sequence length="121" mass="13426">MLIVPIRLSLEAYRLSDNLQSAPAGIHSKLDPWDPFTAVAVDPLDEINRQTFPSCLRAAQKIPSYLLRAALSYLDYRMIQTMPPVFLPLLESPPQNMLAPTSISSLSTVQNSSTANARKAW</sequence>
<proteinExistence type="predicted"/>
<evidence type="ECO:0000313" key="1">
    <source>
        <dbReference type="EMBL" id="GMF10952.1"/>
    </source>
</evidence>
<protein>
    <submittedName>
        <fullName evidence="1">Unnamed protein product</fullName>
    </submittedName>
</protein>
<organism evidence="1 2">
    <name type="scientific">Phytophthora lilii</name>
    <dbReference type="NCBI Taxonomy" id="2077276"/>
    <lineage>
        <taxon>Eukaryota</taxon>
        <taxon>Sar</taxon>
        <taxon>Stramenopiles</taxon>
        <taxon>Oomycota</taxon>
        <taxon>Peronosporomycetes</taxon>
        <taxon>Peronosporales</taxon>
        <taxon>Peronosporaceae</taxon>
        <taxon>Phytophthora</taxon>
    </lineage>
</organism>
<dbReference type="Proteomes" id="UP001165083">
    <property type="component" value="Unassembled WGS sequence"/>
</dbReference>
<reference evidence="1" key="1">
    <citation type="submission" date="2023-04" db="EMBL/GenBank/DDBJ databases">
        <title>Phytophthora lilii NBRC 32176.</title>
        <authorList>
            <person name="Ichikawa N."/>
            <person name="Sato H."/>
            <person name="Tonouchi N."/>
        </authorList>
    </citation>
    <scope>NUCLEOTIDE SEQUENCE</scope>
    <source>
        <strain evidence="1">NBRC 32176</strain>
    </source>
</reference>
<name>A0A9W6WN84_9STRA</name>
<dbReference type="EMBL" id="BSXW01000058">
    <property type="protein sequence ID" value="GMF10952.1"/>
    <property type="molecule type" value="Genomic_DNA"/>
</dbReference>
<keyword evidence="2" id="KW-1185">Reference proteome</keyword>
<accession>A0A9W6WN84</accession>
<gene>
    <name evidence="1" type="ORF">Plil01_000170700</name>
</gene>
<comment type="caution">
    <text evidence="1">The sequence shown here is derived from an EMBL/GenBank/DDBJ whole genome shotgun (WGS) entry which is preliminary data.</text>
</comment>